<evidence type="ECO:0000256" key="6">
    <source>
        <dbReference type="SAM" id="MobiDB-lite"/>
    </source>
</evidence>
<accession>A0A7M7JPG8</accession>
<evidence type="ECO:0000256" key="1">
    <source>
        <dbReference type="ARBA" id="ARBA00022443"/>
    </source>
</evidence>
<evidence type="ECO:0008006" key="12">
    <source>
        <dbReference type="Google" id="ProtNLM"/>
    </source>
</evidence>
<dbReference type="Pfam" id="PF00611">
    <property type="entry name" value="FCH"/>
    <property type="match status" value="1"/>
</dbReference>
<dbReference type="SMART" id="SM00326">
    <property type="entry name" value="SH3"/>
    <property type="match status" value="1"/>
</dbReference>
<dbReference type="FunFam" id="1.20.1270.60:FF:000094">
    <property type="entry name" value="SLIT-ROBO Rho GTPase-activating 2 protein"/>
    <property type="match status" value="1"/>
</dbReference>
<name>A0A7M7JPG8_VARDE</name>
<dbReference type="PROSITE" id="PS50002">
    <property type="entry name" value="SH3"/>
    <property type="match status" value="1"/>
</dbReference>
<feature type="compositionally biased region" description="Low complexity" evidence="6">
    <location>
        <begin position="1170"/>
        <end position="1182"/>
    </location>
</feature>
<feature type="compositionally biased region" description="Low complexity" evidence="6">
    <location>
        <begin position="906"/>
        <end position="915"/>
    </location>
</feature>
<dbReference type="SUPFAM" id="SSF103657">
    <property type="entry name" value="BAR/IMD domain-like"/>
    <property type="match status" value="1"/>
</dbReference>
<dbReference type="InterPro" id="IPR008936">
    <property type="entry name" value="Rho_GTPase_activation_prot"/>
</dbReference>
<keyword evidence="3 5" id="KW-0175">Coiled coil</keyword>
<dbReference type="PROSITE" id="PS50238">
    <property type="entry name" value="RHOGAP"/>
    <property type="match status" value="1"/>
</dbReference>
<feature type="compositionally biased region" description="Pro residues" evidence="6">
    <location>
        <begin position="1397"/>
        <end position="1406"/>
    </location>
</feature>
<feature type="domain" description="Rho-GAP" evidence="8">
    <location>
        <begin position="547"/>
        <end position="740"/>
    </location>
</feature>
<dbReference type="InterPro" id="IPR027267">
    <property type="entry name" value="AH/BAR_dom_sf"/>
</dbReference>
<dbReference type="InterPro" id="IPR001060">
    <property type="entry name" value="FCH_dom"/>
</dbReference>
<evidence type="ECO:0000259" key="7">
    <source>
        <dbReference type="PROSITE" id="PS50002"/>
    </source>
</evidence>
<dbReference type="GO" id="GO:0007165">
    <property type="term" value="P:signal transduction"/>
    <property type="evidence" value="ECO:0007669"/>
    <property type="project" value="InterPro"/>
</dbReference>
<dbReference type="InterPro" id="IPR051627">
    <property type="entry name" value="SLIT-ROBO_RhoGAP"/>
</dbReference>
<feature type="domain" description="SH3" evidence="7">
    <location>
        <begin position="810"/>
        <end position="869"/>
    </location>
</feature>
<evidence type="ECO:0000313" key="10">
    <source>
        <dbReference type="EnsemblMetazoa" id="XP_022654265"/>
    </source>
</evidence>
<feature type="compositionally biased region" description="Polar residues" evidence="6">
    <location>
        <begin position="1253"/>
        <end position="1270"/>
    </location>
</feature>
<dbReference type="EnsemblMetazoa" id="XM_022798530">
    <property type="protein sequence ID" value="XP_022654265"/>
    <property type="gene ID" value="LOC111247518"/>
</dbReference>
<proteinExistence type="predicted"/>
<dbReference type="PROSITE" id="PS51741">
    <property type="entry name" value="F_BAR"/>
    <property type="match status" value="1"/>
</dbReference>
<dbReference type="InterPro" id="IPR031160">
    <property type="entry name" value="F_BAR_dom"/>
</dbReference>
<dbReference type="PANTHER" id="PTHR14166">
    <property type="entry name" value="SLIT-ROBO RHO GTPASE ACTIVATING PROTEIN"/>
    <property type="match status" value="1"/>
</dbReference>
<keyword evidence="2" id="KW-0343">GTPase activation</keyword>
<keyword evidence="11" id="KW-1185">Reference proteome</keyword>
<feature type="compositionally biased region" description="Low complexity" evidence="6">
    <location>
        <begin position="1370"/>
        <end position="1380"/>
    </location>
</feature>
<dbReference type="CDD" id="cd07656">
    <property type="entry name" value="F-BAR_srGAP"/>
    <property type="match status" value="1"/>
</dbReference>
<feature type="compositionally biased region" description="Pro residues" evidence="6">
    <location>
        <begin position="1225"/>
        <end position="1238"/>
    </location>
</feature>
<evidence type="ECO:0000256" key="3">
    <source>
        <dbReference type="ARBA" id="ARBA00023054"/>
    </source>
</evidence>
<feature type="domain" description="F-BAR" evidence="9">
    <location>
        <begin position="26"/>
        <end position="308"/>
    </location>
</feature>
<dbReference type="Gene3D" id="1.10.555.10">
    <property type="entry name" value="Rho GTPase activation protein"/>
    <property type="match status" value="1"/>
</dbReference>
<dbReference type="SUPFAM" id="SSF50044">
    <property type="entry name" value="SH3-domain"/>
    <property type="match status" value="1"/>
</dbReference>
<feature type="region of interest" description="Disordered" evidence="6">
    <location>
        <begin position="875"/>
        <end position="941"/>
    </location>
</feature>
<evidence type="ECO:0000256" key="2">
    <source>
        <dbReference type="ARBA" id="ARBA00022468"/>
    </source>
</evidence>
<dbReference type="KEGG" id="vde:111247518"/>
<feature type="region of interest" description="Disordered" evidence="6">
    <location>
        <begin position="997"/>
        <end position="1019"/>
    </location>
</feature>
<organism evidence="10 11">
    <name type="scientific">Varroa destructor</name>
    <name type="common">Honeybee mite</name>
    <dbReference type="NCBI Taxonomy" id="109461"/>
    <lineage>
        <taxon>Eukaryota</taxon>
        <taxon>Metazoa</taxon>
        <taxon>Ecdysozoa</taxon>
        <taxon>Arthropoda</taxon>
        <taxon>Chelicerata</taxon>
        <taxon>Arachnida</taxon>
        <taxon>Acari</taxon>
        <taxon>Parasitiformes</taxon>
        <taxon>Mesostigmata</taxon>
        <taxon>Gamasina</taxon>
        <taxon>Dermanyssoidea</taxon>
        <taxon>Varroidae</taxon>
        <taxon>Varroa</taxon>
    </lineage>
</organism>
<dbReference type="GO" id="GO:0005096">
    <property type="term" value="F:GTPase activator activity"/>
    <property type="evidence" value="ECO:0007669"/>
    <property type="project" value="UniProtKB-KW"/>
</dbReference>
<dbReference type="SUPFAM" id="SSF48350">
    <property type="entry name" value="GTPase activation domain, GAP"/>
    <property type="match status" value="1"/>
</dbReference>
<dbReference type="Pfam" id="PF00620">
    <property type="entry name" value="RhoGAP"/>
    <property type="match status" value="1"/>
</dbReference>
<feature type="compositionally biased region" description="Pro residues" evidence="6">
    <location>
        <begin position="1292"/>
        <end position="1303"/>
    </location>
</feature>
<dbReference type="InterPro" id="IPR036028">
    <property type="entry name" value="SH3-like_dom_sf"/>
</dbReference>
<dbReference type="SMART" id="SM00055">
    <property type="entry name" value="FCH"/>
    <property type="match status" value="1"/>
</dbReference>
<dbReference type="Gene3D" id="1.20.1270.60">
    <property type="entry name" value="Arfaptin homology (AH) domain/BAR domain"/>
    <property type="match status" value="1"/>
</dbReference>
<evidence type="ECO:0000256" key="5">
    <source>
        <dbReference type="PROSITE-ProRule" id="PRU01077"/>
    </source>
</evidence>
<dbReference type="Pfam" id="PF00018">
    <property type="entry name" value="SH3_1"/>
    <property type="match status" value="1"/>
</dbReference>
<evidence type="ECO:0000313" key="11">
    <source>
        <dbReference type="Proteomes" id="UP000594260"/>
    </source>
</evidence>
<feature type="compositionally biased region" description="Basic and acidic residues" evidence="6">
    <location>
        <begin position="1278"/>
        <end position="1287"/>
    </location>
</feature>
<feature type="compositionally biased region" description="Polar residues" evidence="6">
    <location>
        <begin position="1336"/>
        <end position="1357"/>
    </location>
</feature>
<evidence type="ECO:0000259" key="8">
    <source>
        <dbReference type="PROSITE" id="PS50238"/>
    </source>
</evidence>
<dbReference type="Gene3D" id="2.30.30.40">
    <property type="entry name" value="SH3 Domains"/>
    <property type="match status" value="1"/>
</dbReference>
<keyword evidence="1 4" id="KW-0728">SH3 domain</keyword>
<dbReference type="GeneID" id="111247518"/>
<feature type="compositionally biased region" description="Polar residues" evidence="6">
    <location>
        <begin position="1150"/>
        <end position="1160"/>
    </location>
</feature>
<dbReference type="RefSeq" id="XP_022654265.1">
    <property type="nucleotide sequence ID" value="XM_022798530.1"/>
</dbReference>
<feature type="region of interest" description="Disordered" evidence="6">
    <location>
        <begin position="1035"/>
        <end position="1055"/>
    </location>
</feature>
<feature type="compositionally biased region" description="Low complexity" evidence="6">
    <location>
        <begin position="883"/>
        <end position="898"/>
    </location>
</feature>
<feature type="region of interest" description="Disordered" evidence="6">
    <location>
        <begin position="1110"/>
        <end position="1406"/>
    </location>
</feature>
<reference evidence="10" key="1">
    <citation type="submission" date="2021-01" db="UniProtKB">
        <authorList>
            <consortium name="EnsemblMetazoa"/>
        </authorList>
    </citation>
    <scope>IDENTIFICATION</scope>
</reference>
<dbReference type="OrthoDB" id="5981864at2759"/>
<dbReference type="FunFam" id="1.10.555.10:FF:000026">
    <property type="entry name" value="Rho GTPase activating protein 4"/>
    <property type="match status" value="1"/>
</dbReference>
<protein>
    <recommendedName>
        <fullName evidence="12">SLIT-ROBO Rho GTPase-activating protein 1-like</fullName>
    </recommendedName>
</protein>
<dbReference type="Proteomes" id="UP000594260">
    <property type="component" value="Unplaced"/>
</dbReference>
<dbReference type="InParanoid" id="A0A7M7JPG8"/>
<evidence type="ECO:0000259" key="9">
    <source>
        <dbReference type="PROSITE" id="PS51741"/>
    </source>
</evidence>
<dbReference type="InterPro" id="IPR000198">
    <property type="entry name" value="RhoGAP_dom"/>
</dbReference>
<dbReference type="FunFam" id="2.30.30.40:FF:000136">
    <property type="entry name" value="Rho GTPase activating protein 4"/>
    <property type="match status" value="1"/>
</dbReference>
<dbReference type="InterPro" id="IPR001452">
    <property type="entry name" value="SH3_domain"/>
</dbReference>
<sequence length="1406" mass="154996">MPTCLFRTSSLLSSSRAVPSHLASRLYIRQQLNEQLKWLDYRVETQSSIVVEIQDYFRKRAELELEYSKQLDKLAKQLLLRHKNEQKPKREQWHLFSSFQCWQQLINTTRKQSTDHAKVAEIYQSHMISRLQHVSEDLQRIHRKCRNIAIDGHEELLKILHELHTTMKTYHSYRTMEQQAAAKLSVVESNRVKLEQGLPKDKVEKSRRYRLICKEWQKRSDKHDEARLKALKARNEYVLCTEAANAAVQKYFVDDLSELVDATDFGFHTCFSRCLLMYNSTLACLQRSLVGSQEGMRKCLESLDARADKQKFLEYNNAAFMAPKKFMFQAHKSDVGVVLNNAMAKDTGRVQVQVEDAIYEDMEQRFRQLQKRLSDLKIENEEVWKTLETAEKTLMEMIESRDFDVSPHFDSDADQPLVTTLNSAVPSAVGAHSLSVDLMKGPTSPLNGNLIPRPPETVAIKLRADKQETEDFYLDKFREYSMQCSVISRLQARADCMEQALSRSGPGTTAGNVERTKNNSAVFATKRTRRKRIGRQAVTGEPRLFGGSVEEYVDATGHEIPLVVRSCVRVINLFGLHHQGVFRVSGSQLEINAMREAFERGEDPLADISDASDINSIAGLLKLYLRELREPLFPIFYFDQLMEISQLSSELSSRKKEFIAKTKDVARNLPRAVFIVLRYLFAFLNHLSEFSDENMMDPYNLAICFGPSLLPIPEDKNPVQYQPLVNELIKGLIVYQEEIFPDSEGGPLYEKYISSDQPPFEDLDLDVPPSEESQNITTLLTDEEAEVHGPADADDLVNEPEISIHLFGKEEVLEAVAQYDFAARHERELSFCRGDVLHLYIQLSADWWKGSFRGREGLIPDKYIMLNIRDVDRDKMSQERRMSSTSSESLSSTGVSVSPQRQASESLHPSPNRNHSPPPLSLTDPRGRRRSLSPTSLGGLKLHQYQTQMASLKWKLRPSTSVNDALETSTASSSSLENVSALTGAVSRLRRQSPMYARHSPILQRRPQHIDSGSSSDLARDLSEALHSISTLSIEHGNHSEKPPSPPHSAGLAAPPTVSLLASSPLSGPPSLPSLVGASTTLTGTAPPCLGAAESVMGVSIKKGAPDLVQDLPLTSAGTCKGGSSSTEDSEGSPSPQPPSSGAFPGEPTTGVQMRDSASSIPAGAQCKKSSLQLSSSSSSSDPHGHSSHHLTTAERFALTNQCTMRKGSPRPSPRTEHGVAAVSPAPPAPAPLAPLPPGHSGVVASIAGGGQSRRSSCGTLSPMVSSVPASIQKLKRMFTEPEKPDNRVMVTPPPLSPKPPVKAKPTGLLNRQRLSPHLAASGSSPRESPPDSPSAIQMSTGSQLDKTVGCSNSSLPTPGGQATRGGESGSRNEGGTTETASGSDETKGCGSGPSTQQPPRPTVQE</sequence>
<evidence type="ECO:0000256" key="4">
    <source>
        <dbReference type="PROSITE-ProRule" id="PRU00192"/>
    </source>
</evidence>
<dbReference type="SMART" id="SM00324">
    <property type="entry name" value="RhoGAP"/>
    <property type="match status" value="1"/>
</dbReference>